<accession>A0A8J8GDV6</accession>
<gene>
    <name evidence="2" type="ORF">HR057_08850</name>
</gene>
<organism evidence="2 3">
    <name type="scientific">Calidifontibacillus erzurumensis</name>
    <dbReference type="NCBI Taxonomy" id="2741433"/>
    <lineage>
        <taxon>Bacteria</taxon>
        <taxon>Bacillati</taxon>
        <taxon>Bacillota</taxon>
        <taxon>Bacilli</taxon>
        <taxon>Bacillales</taxon>
        <taxon>Bacillaceae</taxon>
        <taxon>Calidifontibacillus/Schinkia group</taxon>
        <taxon>Calidifontibacillus</taxon>
    </lineage>
</organism>
<feature type="transmembrane region" description="Helical" evidence="1">
    <location>
        <begin position="29"/>
        <end position="51"/>
    </location>
</feature>
<dbReference type="Proteomes" id="UP000625804">
    <property type="component" value="Unassembled WGS sequence"/>
</dbReference>
<dbReference type="EMBL" id="JABTTE010000010">
    <property type="protein sequence ID" value="NSL51857.1"/>
    <property type="molecule type" value="Genomic_DNA"/>
</dbReference>
<evidence type="ECO:0000256" key="1">
    <source>
        <dbReference type="SAM" id="Phobius"/>
    </source>
</evidence>
<reference evidence="2" key="1">
    <citation type="submission" date="2020-06" db="EMBL/GenBank/DDBJ databases">
        <title>A novel thermopfilic bacterium from Erzurum, Turkey.</title>
        <authorList>
            <person name="Adiguzel A."/>
            <person name="Ay H."/>
            <person name="Baltaci M.O."/>
        </authorList>
    </citation>
    <scope>NUCLEOTIDE SEQUENCE</scope>
    <source>
        <strain evidence="2">P2</strain>
    </source>
</reference>
<protein>
    <submittedName>
        <fullName evidence="2">Uncharacterized protein</fullName>
    </submittedName>
</protein>
<keyword evidence="3" id="KW-1185">Reference proteome</keyword>
<dbReference type="RefSeq" id="WP_173731065.1">
    <property type="nucleotide sequence ID" value="NZ_JABTTE010000010.1"/>
</dbReference>
<proteinExistence type="predicted"/>
<keyword evidence="1" id="KW-1133">Transmembrane helix</keyword>
<name>A0A8J8GDV6_9BACI</name>
<comment type="caution">
    <text evidence="2">The sequence shown here is derived from an EMBL/GenBank/DDBJ whole genome shotgun (WGS) entry which is preliminary data.</text>
</comment>
<evidence type="ECO:0000313" key="3">
    <source>
        <dbReference type="Proteomes" id="UP000625804"/>
    </source>
</evidence>
<keyword evidence="1" id="KW-0812">Transmembrane</keyword>
<dbReference type="AlphaFoldDB" id="A0A8J8GDV6"/>
<evidence type="ECO:0000313" key="2">
    <source>
        <dbReference type="EMBL" id="NSL51857.1"/>
    </source>
</evidence>
<sequence length="52" mass="5666">MGCCNPLLREKAKEQEEQVNRNGKEKLPVAAKIGAVGITIIFVTIMGIILLN</sequence>
<keyword evidence="1" id="KW-0472">Membrane</keyword>